<accession>A0A1H9EU05</accession>
<evidence type="ECO:0000313" key="8">
    <source>
        <dbReference type="Proteomes" id="UP000199233"/>
    </source>
</evidence>
<dbReference type="InterPro" id="IPR009057">
    <property type="entry name" value="Homeodomain-like_sf"/>
</dbReference>
<dbReference type="GO" id="GO:0043565">
    <property type="term" value="F:sequence-specific DNA binding"/>
    <property type="evidence" value="ECO:0007669"/>
    <property type="project" value="InterPro"/>
</dbReference>
<proteinExistence type="predicted"/>
<dbReference type="InterPro" id="IPR027417">
    <property type="entry name" value="P-loop_NTPase"/>
</dbReference>
<dbReference type="SUPFAM" id="SSF52540">
    <property type="entry name" value="P-loop containing nucleoside triphosphate hydrolases"/>
    <property type="match status" value="1"/>
</dbReference>
<dbReference type="Pfam" id="PF12833">
    <property type="entry name" value="HTH_18"/>
    <property type="match status" value="1"/>
</dbReference>
<feature type="domain" description="HTH araC/xylS-type" evidence="5">
    <location>
        <begin position="447"/>
        <end position="546"/>
    </location>
</feature>
<dbReference type="PROSITE" id="PS01124">
    <property type="entry name" value="HTH_ARAC_FAMILY_2"/>
    <property type="match status" value="1"/>
</dbReference>
<evidence type="ECO:0000259" key="5">
    <source>
        <dbReference type="PROSITE" id="PS01124"/>
    </source>
</evidence>
<evidence type="ECO:0000256" key="2">
    <source>
        <dbReference type="ARBA" id="ARBA00022840"/>
    </source>
</evidence>
<dbReference type="SUPFAM" id="SSF46689">
    <property type="entry name" value="Homeodomain-like"/>
    <property type="match status" value="2"/>
</dbReference>
<dbReference type="Pfam" id="PF14532">
    <property type="entry name" value="Sigma54_activ_2"/>
    <property type="match status" value="1"/>
</dbReference>
<evidence type="ECO:0000313" key="7">
    <source>
        <dbReference type="EMBL" id="SEQ28468.1"/>
    </source>
</evidence>
<keyword evidence="8" id="KW-1185">Reference proteome</keyword>
<organism evidence="7 8">
    <name type="scientific">Solimonas aquatica</name>
    <dbReference type="NCBI Taxonomy" id="489703"/>
    <lineage>
        <taxon>Bacteria</taxon>
        <taxon>Pseudomonadati</taxon>
        <taxon>Pseudomonadota</taxon>
        <taxon>Gammaproteobacteria</taxon>
        <taxon>Nevskiales</taxon>
        <taxon>Nevskiaceae</taxon>
        <taxon>Solimonas</taxon>
    </lineage>
</organism>
<dbReference type="InterPro" id="IPR018060">
    <property type="entry name" value="HTH_AraC"/>
</dbReference>
<evidence type="ECO:0000259" key="6">
    <source>
        <dbReference type="PROSITE" id="PS50045"/>
    </source>
</evidence>
<dbReference type="EMBL" id="FOFS01000005">
    <property type="protein sequence ID" value="SEQ28468.1"/>
    <property type="molecule type" value="Genomic_DNA"/>
</dbReference>
<dbReference type="AlphaFoldDB" id="A0A1H9EU05"/>
<dbReference type="Pfam" id="PF25601">
    <property type="entry name" value="AAA_lid_14"/>
    <property type="match status" value="1"/>
</dbReference>
<sequence length="547" mass="60222">MPTARMSVNEDLFDGCLHHSQLPGRLAAALCRLAQGASLREVELRLEAFGSVRLHRQGQDWQIALAPDAASLRKTGDARAPATGVDDAVRAAEARPGDERAIGASAPSQGPDCVCVLDAGRETGELRLGWPQPPDEAELEIWRAFLSRCAKLVRRCEFQRWSEQRLGRALWLVGSSQPLLEMEQFIERTSHSRLPVVLSGEPGTEKAMLAAAIHGYGPLRERAFVEINCAEPLGTPEQWFQRARGGTLFLSGIDQLAPALQAQLPQFMHSHLAQWLGGAQMADVRIIAASTADLAQLVQEGAFSAALFMELDFLSLVIPPLRQRPEDIAPLVRAILLRHGFEAQEKISHTLIATCQAHRWPENLFELERVIARLAVMSNGGPIGQADILQHTPWVAGQLRVPACSLRQDQTRDIDEQAPELPAAERWVRCAVAGDAGALKSLHDGLRRALLYLGEHYMQSITLGQLAAQAHVSPSHLTYLFRSELGIAFKPFLQCIRVHKAKEILSGNVRKRITEVAGSVGFADLSHFEKSFRRIVGCSAREFRRSG</sequence>
<reference evidence="7 8" key="1">
    <citation type="submission" date="2016-10" db="EMBL/GenBank/DDBJ databases">
        <authorList>
            <person name="de Groot N.N."/>
        </authorList>
    </citation>
    <scope>NUCLEOTIDE SEQUENCE [LARGE SCALE GENOMIC DNA]</scope>
    <source>
        <strain evidence="7 8">DSM 25927</strain>
    </source>
</reference>
<dbReference type="PANTHER" id="PTHR32071">
    <property type="entry name" value="TRANSCRIPTIONAL REGULATORY PROTEIN"/>
    <property type="match status" value="1"/>
</dbReference>
<name>A0A1H9EU05_9GAMM</name>
<dbReference type="Gene3D" id="1.10.8.60">
    <property type="match status" value="1"/>
</dbReference>
<keyword evidence="1" id="KW-0547">Nucleotide-binding</keyword>
<dbReference type="PROSITE" id="PS50045">
    <property type="entry name" value="SIGMA54_INTERACT_4"/>
    <property type="match status" value="1"/>
</dbReference>
<protein>
    <submittedName>
        <fullName evidence="7">Helix-turn-helix domain-containing protein</fullName>
    </submittedName>
</protein>
<dbReference type="InterPro" id="IPR058031">
    <property type="entry name" value="AAA_lid_NorR"/>
</dbReference>
<dbReference type="GO" id="GO:0005524">
    <property type="term" value="F:ATP binding"/>
    <property type="evidence" value="ECO:0007669"/>
    <property type="project" value="UniProtKB-KW"/>
</dbReference>
<feature type="domain" description="Sigma-54 factor interaction" evidence="6">
    <location>
        <begin position="172"/>
        <end position="376"/>
    </location>
</feature>
<keyword evidence="4" id="KW-0804">Transcription</keyword>
<dbReference type="CDD" id="cd00009">
    <property type="entry name" value="AAA"/>
    <property type="match status" value="1"/>
</dbReference>
<dbReference type="STRING" id="489703.SAMN04488038_105133"/>
<keyword evidence="2" id="KW-0067">ATP-binding</keyword>
<dbReference type="GO" id="GO:0003700">
    <property type="term" value="F:DNA-binding transcription factor activity"/>
    <property type="evidence" value="ECO:0007669"/>
    <property type="project" value="InterPro"/>
</dbReference>
<dbReference type="Gene3D" id="3.40.50.300">
    <property type="entry name" value="P-loop containing nucleotide triphosphate hydrolases"/>
    <property type="match status" value="1"/>
</dbReference>
<dbReference type="SMART" id="SM00342">
    <property type="entry name" value="HTH_ARAC"/>
    <property type="match status" value="1"/>
</dbReference>
<evidence type="ECO:0000256" key="4">
    <source>
        <dbReference type="ARBA" id="ARBA00023163"/>
    </source>
</evidence>
<evidence type="ECO:0000256" key="3">
    <source>
        <dbReference type="ARBA" id="ARBA00023015"/>
    </source>
</evidence>
<dbReference type="InterPro" id="IPR002078">
    <property type="entry name" value="Sigma_54_int"/>
</dbReference>
<keyword evidence="3" id="KW-0805">Transcription regulation</keyword>
<gene>
    <name evidence="7" type="ORF">SAMN04488038_105133</name>
</gene>
<dbReference type="Proteomes" id="UP000199233">
    <property type="component" value="Unassembled WGS sequence"/>
</dbReference>
<dbReference type="OrthoDB" id="7349394at2"/>
<dbReference type="Gene3D" id="1.10.10.60">
    <property type="entry name" value="Homeodomain-like"/>
    <property type="match status" value="1"/>
</dbReference>
<evidence type="ECO:0000256" key="1">
    <source>
        <dbReference type="ARBA" id="ARBA00022741"/>
    </source>
</evidence>